<sequence length="158" mass="18085">MRYAICYVSTASYFIEPSEVVEILDHTEVRNNEFGVKGLLVYSDGNFFEVLEGEEQMIRELFETIKNDPIHNNIIPIFEKYVVKELFKDASDENGFISQNTQFQKIRIENFKECIKDLDSGTRNVVNSILAQFGKNSPVGKDESPGTKSEDPGHSFLY</sequence>
<dbReference type="InterPro" id="IPR036046">
    <property type="entry name" value="Acylphosphatase-like_dom_sf"/>
</dbReference>
<dbReference type="AlphaFoldDB" id="A0A5B8YFA7"/>
<evidence type="ECO:0000256" key="1">
    <source>
        <dbReference type="SAM" id="MobiDB-lite"/>
    </source>
</evidence>
<dbReference type="KEGG" id="anp:FK178_02195"/>
<dbReference type="SMART" id="SM01034">
    <property type="entry name" value="BLUF"/>
    <property type="match status" value="1"/>
</dbReference>
<evidence type="ECO:0000313" key="4">
    <source>
        <dbReference type="Proteomes" id="UP000321954"/>
    </source>
</evidence>
<dbReference type="SUPFAM" id="SSF54975">
    <property type="entry name" value="Acylphosphatase/BLUF domain-like"/>
    <property type="match status" value="1"/>
</dbReference>
<dbReference type="RefSeq" id="WP_146830560.1">
    <property type="nucleotide sequence ID" value="NZ_CP042476.1"/>
</dbReference>
<feature type="region of interest" description="Disordered" evidence="1">
    <location>
        <begin position="136"/>
        <end position="158"/>
    </location>
</feature>
<gene>
    <name evidence="3" type="ORF">FK178_02195</name>
</gene>
<dbReference type="OrthoDB" id="1122028at2"/>
<evidence type="ECO:0000313" key="3">
    <source>
        <dbReference type="EMBL" id="QED36595.1"/>
    </source>
</evidence>
<accession>A0A5B8YFA7</accession>
<proteinExistence type="predicted"/>
<reference evidence="3 4" key="1">
    <citation type="submission" date="2019-08" db="EMBL/GenBank/DDBJ databases">
        <title>Antarcticibacterium arcticum sp. nov., a bacterium isolated from marine sediment of the Canadian Beaufort Sea.</title>
        <authorList>
            <person name="Lee Y.M."/>
            <person name="Baek K."/>
            <person name="Lee D.-H."/>
            <person name="Shin S.C."/>
            <person name="Jin Y.K."/>
            <person name="Park Y."/>
        </authorList>
    </citation>
    <scope>NUCLEOTIDE SEQUENCE [LARGE SCALE GENOMIC DNA]</scope>
    <source>
        <strain evidence="3 4">PAMC 28998</strain>
    </source>
</reference>
<dbReference type="EMBL" id="CP042476">
    <property type="protein sequence ID" value="QED36595.1"/>
    <property type="molecule type" value="Genomic_DNA"/>
</dbReference>
<organism evidence="3 4">
    <name type="scientific">Antarcticibacterium arcticum</name>
    <dbReference type="NCBI Taxonomy" id="2585771"/>
    <lineage>
        <taxon>Bacteria</taxon>
        <taxon>Pseudomonadati</taxon>
        <taxon>Bacteroidota</taxon>
        <taxon>Flavobacteriia</taxon>
        <taxon>Flavobacteriales</taxon>
        <taxon>Flavobacteriaceae</taxon>
        <taxon>Antarcticibacterium</taxon>
    </lineage>
</organism>
<feature type="compositionally biased region" description="Basic and acidic residues" evidence="1">
    <location>
        <begin position="140"/>
        <end position="158"/>
    </location>
</feature>
<dbReference type="GO" id="GO:0009882">
    <property type="term" value="F:blue light photoreceptor activity"/>
    <property type="evidence" value="ECO:0007669"/>
    <property type="project" value="InterPro"/>
</dbReference>
<name>A0A5B8YFA7_9FLAO</name>
<keyword evidence="4" id="KW-1185">Reference proteome</keyword>
<evidence type="ECO:0000259" key="2">
    <source>
        <dbReference type="PROSITE" id="PS50925"/>
    </source>
</evidence>
<dbReference type="GO" id="GO:0071949">
    <property type="term" value="F:FAD binding"/>
    <property type="evidence" value="ECO:0007669"/>
    <property type="project" value="InterPro"/>
</dbReference>
<dbReference type="PROSITE" id="PS50925">
    <property type="entry name" value="BLUF"/>
    <property type="match status" value="1"/>
</dbReference>
<feature type="domain" description="BLUF" evidence="2">
    <location>
        <begin position="2"/>
        <end position="93"/>
    </location>
</feature>
<dbReference type="InterPro" id="IPR007024">
    <property type="entry name" value="BLUF_domain"/>
</dbReference>
<dbReference type="Pfam" id="PF04940">
    <property type="entry name" value="BLUF"/>
    <property type="match status" value="1"/>
</dbReference>
<protein>
    <submittedName>
        <fullName evidence="3">BLUF domain-containing protein</fullName>
    </submittedName>
</protein>
<dbReference type="Gene3D" id="3.30.70.100">
    <property type="match status" value="1"/>
</dbReference>
<dbReference type="Proteomes" id="UP000321954">
    <property type="component" value="Chromosome"/>
</dbReference>